<dbReference type="SUPFAM" id="SSF53756">
    <property type="entry name" value="UDP-Glycosyltransferase/glycogen phosphorylase"/>
    <property type="match status" value="1"/>
</dbReference>
<proteinExistence type="inferred from homology"/>
<comment type="subcellular location">
    <subcellularLocation>
        <location evidence="1">Cell membrane</location>
        <topology evidence="1">Peripheral membrane protein</topology>
    </subcellularLocation>
</comment>
<dbReference type="GO" id="GO:0005886">
    <property type="term" value="C:plasma membrane"/>
    <property type="evidence" value="ECO:0007669"/>
    <property type="project" value="UniProtKB-SubCell"/>
</dbReference>
<evidence type="ECO:0000313" key="7">
    <source>
        <dbReference type="EMBL" id="ATZ60519.1"/>
    </source>
</evidence>
<organism evidence="7 8">
    <name type="scientific">Methanobrevibacter smithii</name>
    <dbReference type="NCBI Taxonomy" id="2173"/>
    <lineage>
        <taxon>Archaea</taxon>
        <taxon>Methanobacteriati</taxon>
        <taxon>Methanobacteriota</taxon>
        <taxon>Methanomada group</taxon>
        <taxon>Methanobacteria</taxon>
        <taxon>Methanobacteriales</taxon>
        <taxon>Methanobacteriaceae</taxon>
        <taxon>Methanobrevibacter</taxon>
    </lineage>
</organism>
<dbReference type="InterPro" id="IPR043149">
    <property type="entry name" value="TagF_N"/>
</dbReference>
<evidence type="ECO:0000256" key="5">
    <source>
        <dbReference type="ARBA" id="ARBA00022944"/>
    </source>
</evidence>
<dbReference type="Proteomes" id="UP000232133">
    <property type="component" value="Chromosome"/>
</dbReference>
<dbReference type="PANTHER" id="PTHR37316">
    <property type="entry name" value="TEICHOIC ACID GLYCEROL-PHOSPHATE PRIMASE"/>
    <property type="match status" value="1"/>
</dbReference>
<keyword evidence="6" id="KW-0472">Membrane</keyword>
<dbReference type="RefSeq" id="WP_004032587.1">
    <property type="nucleotide sequence ID" value="NZ_AP025586.1"/>
</dbReference>
<dbReference type="Gene3D" id="3.40.50.12580">
    <property type="match status" value="1"/>
</dbReference>
<dbReference type="InterPro" id="IPR007554">
    <property type="entry name" value="Glycerophosphate_synth"/>
</dbReference>
<dbReference type="Gene3D" id="3.40.50.11820">
    <property type="match status" value="1"/>
</dbReference>
<evidence type="ECO:0000256" key="2">
    <source>
        <dbReference type="ARBA" id="ARBA00010488"/>
    </source>
</evidence>
<keyword evidence="3" id="KW-1003">Cell membrane</keyword>
<reference evidence="7 8" key="1">
    <citation type="submission" date="2016-10" db="EMBL/GenBank/DDBJ databases">
        <authorList>
            <person name="Varghese N."/>
        </authorList>
    </citation>
    <scope>NUCLEOTIDE SEQUENCE [LARGE SCALE GENOMIC DNA]</scope>
    <source>
        <strain evidence="7 8">KB11</strain>
    </source>
</reference>
<name>A0A2H4U8U2_METSM</name>
<dbReference type="AlphaFoldDB" id="A0A2H4U8U2"/>
<comment type="similarity">
    <text evidence="2">Belongs to the CDP-glycerol glycerophosphotransferase family.</text>
</comment>
<dbReference type="GeneID" id="71696162"/>
<dbReference type="InterPro" id="IPR051612">
    <property type="entry name" value="Teichoic_Acid_Biosynth"/>
</dbReference>
<keyword evidence="4 7" id="KW-0808">Transferase</keyword>
<keyword evidence="5" id="KW-0777">Teichoic acid biosynthesis</keyword>
<dbReference type="InterPro" id="IPR043148">
    <property type="entry name" value="TagF_C"/>
</dbReference>
<accession>A0A2H4U8U2</accession>
<dbReference type="Pfam" id="PF04464">
    <property type="entry name" value="Glyphos_transf"/>
    <property type="match status" value="1"/>
</dbReference>
<dbReference type="EMBL" id="CP017803">
    <property type="protein sequence ID" value="ATZ60519.1"/>
    <property type="molecule type" value="Genomic_DNA"/>
</dbReference>
<protein>
    <submittedName>
        <fullName evidence="7">CDP-glycerol--glycerophosphate glycerophosphotransferase</fullName>
    </submittedName>
</protein>
<gene>
    <name evidence="7" type="ORF">BK798_08820</name>
</gene>
<evidence type="ECO:0000313" key="8">
    <source>
        <dbReference type="Proteomes" id="UP000232133"/>
    </source>
</evidence>
<evidence type="ECO:0000256" key="1">
    <source>
        <dbReference type="ARBA" id="ARBA00004202"/>
    </source>
</evidence>
<evidence type="ECO:0000256" key="3">
    <source>
        <dbReference type="ARBA" id="ARBA00022475"/>
    </source>
</evidence>
<dbReference type="GO" id="GO:0047355">
    <property type="term" value="F:CDP-glycerol glycerophosphotransferase activity"/>
    <property type="evidence" value="ECO:0007669"/>
    <property type="project" value="InterPro"/>
</dbReference>
<sequence length="364" mass="43024">MYLKHKIYGKLFNLFTKFSINDKQISFILDSSESFKGNLDYIKKEFEKRGDFQFNFFYKDKLSFSSFKRLATSRYVFLNDNFFPLAFMNFKKDTKVIQLWHAPGAFKKFGASSDNKSRNILGKISRNIDYLITSSDNIEDYYSEAFQINKSKIKSLGLPRADYYFKNHNLDKLRDNFDSKYPIAKNKKIVLYAPTFRDNPENNNVFNFLDLEKFNRELGDEYILVLRLHPKIKKFFKDKIEVNQEYVDCSDFKNEQELLLISDVLISDYSSVMIEFALLDKPIIFFTYDYDTYMSEDRGFYFDFKENVPGPVVYTTDELIAEIKNNDFDKNKIFEFRKTQFNATDGEASKRVVDFLLNDGGKNG</sequence>
<dbReference type="PANTHER" id="PTHR37316:SF3">
    <property type="entry name" value="TEICHOIC ACID GLYCEROL-PHOSPHATE TRANSFERASE"/>
    <property type="match status" value="1"/>
</dbReference>
<evidence type="ECO:0000256" key="4">
    <source>
        <dbReference type="ARBA" id="ARBA00022679"/>
    </source>
</evidence>
<evidence type="ECO:0000256" key="6">
    <source>
        <dbReference type="ARBA" id="ARBA00023136"/>
    </source>
</evidence>